<sequence>MLTTTRLDAADARILIEGAAAKAREIGRPMNIAITCDDGHLIAFERMDGAKITSITIAIDKAFTAAAARAATHDIGAGCQPGGPAWGLANAVGGRLIVVGGGMPVVVDDVVVGGIGVSSGTPMQDREVAEAGLAAFFAAR</sequence>
<dbReference type="PANTHER" id="PTHR34309">
    <property type="entry name" value="SLR1406 PROTEIN"/>
    <property type="match status" value="1"/>
</dbReference>
<dbReference type="InterPro" id="IPR038084">
    <property type="entry name" value="PduO/GlcC-like_sf"/>
</dbReference>
<dbReference type="Gene3D" id="3.30.450.150">
    <property type="entry name" value="Haem-degrading domain"/>
    <property type="match status" value="1"/>
</dbReference>
<dbReference type="RefSeq" id="WP_198881641.1">
    <property type="nucleotide sequence ID" value="NZ_JAEKJA010000006.1"/>
</dbReference>
<protein>
    <submittedName>
        <fullName evidence="1">Heme-binding protein</fullName>
    </submittedName>
</protein>
<dbReference type="Proteomes" id="UP000609531">
    <property type="component" value="Unassembled WGS sequence"/>
</dbReference>
<evidence type="ECO:0000313" key="2">
    <source>
        <dbReference type="Proteomes" id="UP000609531"/>
    </source>
</evidence>
<name>A0A934MKT3_9HYPH</name>
<keyword evidence="2" id="KW-1185">Reference proteome</keyword>
<dbReference type="AlphaFoldDB" id="A0A934MKT3"/>
<dbReference type="PANTHER" id="PTHR34309:SF1">
    <property type="entry name" value="PROTEIN GLCG"/>
    <property type="match status" value="1"/>
</dbReference>
<gene>
    <name evidence="1" type="ORF">JCR33_08590</name>
</gene>
<accession>A0A934MKT3</accession>
<dbReference type="Pfam" id="PF03928">
    <property type="entry name" value="HbpS-like"/>
    <property type="match status" value="1"/>
</dbReference>
<proteinExistence type="predicted"/>
<organism evidence="1 2">
    <name type="scientific">Acuticoccus mangrovi</name>
    <dbReference type="NCBI Taxonomy" id="2796142"/>
    <lineage>
        <taxon>Bacteria</taxon>
        <taxon>Pseudomonadati</taxon>
        <taxon>Pseudomonadota</taxon>
        <taxon>Alphaproteobacteria</taxon>
        <taxon>Hyphomicrobiales</taxon>
        <taxon>Amorphaceae</taxon>
        <taxon>Acuticoccus</taxon>
    </lineage>
</organism>
<comment type="caution">
    <text evidence="1">The sequence shown here is derived from an EMBL/GenBank/DDBJ whole genome shotgun (WGS) entry which is preliminary data.</text>
</comment>
<dbReference type="EMBL" id="JAEKJA010000006">
    <property type="protein sequence ID" value="MBJ3775739.1"/>
    <property type="molecule type" value="Genomic_DNA"/>
</dbReference>
<dbReference type="InterPro" id="IPR005624">
    <property type="entry name" value="PduO/GlcC-like"/>
</dbReference>
<dbReference type="SUPFAM" id="SSF143744">
    <property type="entry name" value="GlcG-like"/>
    <property type="match status" value="1"/>
</dbReference>
<dbReference type="InterPro" id="IPR052517">
    <property type="entry name" value="GlcG_carb_metab_protein"/>
</dbReference>
<reference evidence="1" key="1">
    <citation type="submission" date="2020-12" db="EMBL/GenBank/DDBJ databases">
        <title>Bacterial taxonomy.</title>
        <authorList>
            <person name="Pan X."/>
        </authorList>
    </citation>
    <scope>NUCLEOTIDE SEQUENCE</scope>
    <source>
        <strain evidence="1">B2012</strain>
    </source>
</reference>
<evidence type="ECO:0000313" key="1">
    <source>
        <dbReference type="EMBL" id="MBJ3775739.1"/>
    </source>
</evidence>